<organism evidence="4">
    <name type="scientific">Anthurium amnicola</name>
    <dbReference type="NCBI Taxonomy" id="1678845"/>
    <lineage>
        <taxon>Eukaryota</taxon>
        <taxon>Viridiplantae</taxon>
        <taxon>Streptophyta</taxon>
        <taxon>Embryophyta</taxon>
        <taxon>Tracheophyta</taxon>
        <taxon>Spermatophyta</taxon>
        <taxon>Magnoliopsida</taxon>
        <taxon>Liliopsida</taxon>
        <taxon>Araceae</taxon>
        <taxon>Pothoideae</taxon>
        <taxon>Potheae</taxon>
        <taxon>Anthurium</taxon>
    </lineage>
</organism>
<comment type="similarity">
    <text evidence="1">Belongs to the plant LTP family.</text>
</comment>
<feature type="non-terminal residue" evidence="4">
    <location>
        <position position="1"/>
    </location>
</feature>
<keyword evidence="2" id="KW-0732">Signal</keyword>
<sequence length="128" mass="13073">QASTTATMKPSGTRELLSCAIVLVAAVQLLQRLPTSNAAIQCKDVIQDLTPCLAYLNGSGPTPSAACCGGVTKVASSATTAADRRGVCSCLRSVAQGIKSSTVQTLPKLCGVNLPFQVSPTMDCSKIS</sequence>
<evidence type="ECO:0000256" key="2">
    <source>
        <dbReference type="SAM" id="SignalP"/>
    </source>
</evidence>
<feature type="domain" description="Bifunctional inhibitor/plant lipid transfer protein/seed storage helical" evidence="3">
    <location>
        <begin position="42"/>
        <end position="124"/>
    </location>
</feature>
<proteinExistence type="inferred from homology"/>
<gene>
    <name evidence="4" type="primary">LTP4.1_0</name>
    <name evidence="4" type="ORF">g.1608</name>
</gene>
<dbReference type="PROSITE" id="PS00597">
    <property type="entry name" value="PLANT_LTP"/>
    <property type="match status" value="1"/>
</dbReference>
<keyword evidence="1" id="KW-0813">Transport</keyword>
<dbReference type="EMBL" id="GDJX01016197">
    <property type="protein sequence ID" value="JAT51739.1"/>
    <property type="molecule type" value="Transcribed_RNA"/>
</dbReference>
<comment type="function">
    <text evidence="1">Plant non-specific lipid-transfer proteins transfer phospholipids as well as galactolipids across membranes. May play a role in wax or cutin deposition in the cell walls of expanding epidermal cells and certain secretory tissues.</text>
</comment>
<evidence type="ECO:0000313" key="4">
    <source>
        <dbReference type="EMBL" id="JAT51739.1"/>
    </source>
</evidence>
<feature type="signal peptide" evidence="2">
    <location>
        <begin position="1"/>
        <end position="38"/>
    </location>
</feature>
<dbReference type="InterPro" id="IPR036312">
    <property type="entry name" value="Bifun_inhib/LTP/seed_sf"/>
</dbReference>
<evidence type="ECO:0000256" key="1">
    <source>
        <dbReference type="RuleBase" id="RU000628"/>
    </source>
</evidence>
<dbReference type="SMART" id="SM00499">
    <property type="entry name" value="AAI"/>
    <property type="match status" value="1"/>
</dbReference>
<evidence type="ECO:0000259" key="3">
    <source>
        <dbReference type="SMART" id="SM00499"/>
    </source>
</evidence>
<dbReference type="AlphaFoldDB" id="A0A1D1YAS1"/>
<dbReference type="InterPro" id="IPR000528">
    <property type="entry name" value="Plant_nsLTP"/>
</dbReference>
<keyword evidence="1" id="KW-0446">Lipid-binding</keyword>
<dbReference type="Pfam" id="PF00234">
    <property type="entry name" value="Tryp_alpha_amyl"/>
    <property type="match status" value="1"/>
</dbReference>
<dbReference type="CDD" id="cd01960">
    <property type="entry name" value="nsLTP1"/>
    <property type="match status" value="1"/>
</dbReference>
<dbReference type="PANTHER" id="PTHR33076">
    <property type="entry name" value="NON-SPECIFIC LIPID-TRANSFER PROTEIN 2-RELATED"/>
    <property type="match status" value="1"/>
</dbReference>
<dbReference type="PRINTS" id="PR00382">
    <property type="entry name" value="LIPIDTRNSFER"/>
</dbReference>
<dbReference type="GO" id="GO:0008289">
    <property type="term" value="F:lipid binding"/>
    <property type="evidence" value="ECO:0007669"/>
    <property type="project" value="UniProtKB-KW"/>
</dbReference>
<accession>A0A1D1YAS1</accession>
<dbReference type="InterPro" id="IPR016140">
    <property type="entry name" value="Bifunc_inhib/LTP/seed_store"/>
</dbReference>
<protein>
    <recommendedName>
        <fullName evidence="1">Non-specific lipid-transfer protein</fullName>
    </recommendedName>
</protein>
<reference evidence="4" key="1">
    <citation type="submission" date="2015-07" db="EMBL/GenBank/DDBJ databases">
        <title>Transcriptome Assembly of Anthurium amnicola.</title>
        <authorList>
            <person name="Suzuki J."/>
        </authorList>
    </citation>
    <scope>NUCLEOTIDE SEQUENCE</scope>
</reference>
<dbReference type="SUPFAM" id="SSF47699">
    <property type="entry name" value="Bifunctional inhibitor/lipid-transfer protein/seed storage 2S albumin"/>
    <property type="match status" value="1"/>
</dbReference>
<name>A0A1D1YAS1_9ARAE</name>
<dbReference type="Gene3D" id="1.10.110.10">
    <property type="entry name" value="Plant lipid-transfer and hydrophobic proteins"/>
    <property type="match status" value="1"/>
</dbReference>
<feature type="chain" id="PRO_5008900058" description="Non-specific lipid-transfer protein" evidence="2">
    <location>
        <begin position="39"/>
        <end position="128"/>
    </location>
</feature>
<dbReference type="GO" id="GO:0006869">
    <property type="term" value="P:lipid transport"/>
    <property type="evidence" value="ECO:0007669"/>
    <property type="project" value="InterPro"/>
</dbReference>